<keyword evidence="2" id="KW-1185">Reference proteome</keyword>
<dbReference type="STRING" id="1433126.BN938_0128"/>
<reference evidence="1 2" key="1">
    <citation type="journal article" date="2015" name="Genome Announc.">
        <title>Complete Genome Sequence of the Novel Leech Symbiont Mucinivorans hirudinis M3T.</title>
        <authorList>
            <person name="Nelson M.C."/>
            <person name="Bomar L."/>
            <person name="Graf J."/>
        </authorList>
    </citation>
    <scope>NUCLEOTIDE SEQUENCE [LARGE SCALE GENOMIC DNA]</scope>
    <source>
        <strain evidence="2">M3</strain>
    </source>
</reference>
<protein>
    <submittedName>
        <fullName evidence="1">Uncharacterized protein</fullName>
    </submittedName>
</protein>
<dbReference type="Proteomes" id="UP000027616">
    <property type="component" value="Chromosome I"/>
</dbReference>
<name>A0A060R5V8_9BACT</name>
<dbReference type="KEGG" id="rbc:BN938_0128"/>
<dbReference type="PATRIC" id="fig|1433126.3.peg.128"/>
<accession>A0A060R5V8</accession>
<sequence>MQLAKLENGVLITTCADSEDRELINLMVADGFKYFVEEPVPEVELSEFEALELRHREEAHQIVAYYEVVDNSPDRIAAEITRLKANLAATDYQVIKSYEFALAGSEPPYDIASLHDERQSISPTST</sequence>
<dbReference type="HOGENOM" id="CLU_1979018_0_0_10"/>
<dbReference type="eggNOG" id="ENOG5033ZC0">
    <property type="taxonomic scope" value="Bacteria"/>
</dbReference>
<dbReference type="AlphaFoldDB" id="A0A060R5V8"/>
<proteinExistence type="predicted"/>
<evidence type="ECO:0000313" key="1">
    <source>
        <dbReference type="EMBL" id="CDN30235.1"/>
    </source>
</evidence>
<dbReference type="OrthoDB" id="1100493at2"/>
<organism evidence="1 2">
    <name type="scientific">Mucinivorans hirudinis</name>
    <dbReference type="NCBI Taxonomy" id="1433126"/>
    <lineage>
        <taxon>Bacteria</taxon>
        <taxon>Pseudomonadati</taxon>
        <taxon>Bacteroidota</taxon>
        <taxon>Bacteroidia</taxon>
        <taxon>Bacteroidales</taxon>
        <taxon>Rikenellaceae</taxon>
        <taxon>Mucinivorans</taxon>
    </lineage>
</organism>
<evidence type="ECO:0000313" key="2">
    <source>
        <dbReference type="Proteomes" id="UP000027616"/>
    </source>
</evidence>
<gene>
    <name evidence="1" type="ORF">BN938_0128</name>
</gene>
<dbReference type="EMBL" id="HG934468">
    <property type="protein sequence ID" value="CDN30235.1"/>
    <property type="molecule type" value="Genomic_DNA"/>
</dbReference>